<dbReference type="EMBL" id="AP025028">
    <property type="protein sequence ID" value="BDA77972.1"/>
    <property type="molecule type" value="Genomic_DNA"/>
</dbReference>
<protein>
    <recommendedName>
        <fullName evidence="3">Lipoprotein</fullName>
    </recommendedName>
</protein>
<keyword evidence="2" id="KW-1185">Reference proteome</keyword>
<evidence type="ECO:0008006" key="3">
    <source>
        <dbReference type="Google" id="ProtNLM"/>
    </source>
</evidence>
<dbReference type="Proteomes" id="UP000245263">
    <property type="component" value="Chromosome 1"/>
</dbReference>
<evidence type="ECO:0000313" key="2">
    <source>
        <dbReference type="Proteomes" id="UP000245263"/>
    </source>
</evidence>
<dbReference type="RefSeq" id="WP_109018651.1">
    <property type="nucleotide sequence ID" value="NZ_AP025028.1"/>
</dbReference>
<sequence>MHRREFLEKVTLTAAVLLGLQVDAGPDVSKRSEAEEVPDWYPTLVRESGTEKKAYDLGTKIFQPGMELLEFSKLFVRELEKAYPANPIKSSAANPLSTLLEISERNQINLIIISKLIEVWRSRILFFQSETMSWQKPNADILANFRNESKELYEAILLIGLAFPLQGHFLFAERKRNELAMPLVSISFQVSEFGKTETETILFFPIGLDLKKIQEDISSQSADEVEFRFLFDDLFGRLDSLQSELQYSVTRWGQYVTRFKYLMTANVYYLKIKGSSGTIGKKKQNLLRLGIMEAAIEKIRSSAQNLQSGVYTISDRQLGQMELSSLVHVMNDISQRTVGIAKPLVDYRIQNKEGFLITISTQSSASDAIVVFDEALQKLRKERKQIMKGLSS</sequence>
<name>A0ABM7UQU3_9LEPT</name>
<organism evidence="1 2">
    <name type="scientific">Leptospira kobayashii</name>
    <dbReference type="NCBI Taxonomy" id="1917830"/>
    <lineage>
        <taxon>Bacteria</taxon>
        <taxon>Pseudomonadati</taxon>
        <taxon>Spirochaetota</taxon>
        <taxon>Spirochaetia</taxon>
        <taxon>Leptospirales</taxon>
        <taxon>Leptospiraceae</taxon>
        <taxon>Leptospira</taxon>
    </lineage>
</organism>
<accession>A0ABM7UQU3</accession>
<evidence type="ECO:0000313" key="1">
    <source>
        <dbReference type="EMBL" id="BDA77972.1"/>
    </source>
</evidence>
<gene>
    <name evidence="1" type="ORF">LPTSP3_g09020</name>
</gene>
<proteinExistence type="predicted"/>
<reference evidence="1 2" key="1">
    <citation type="submission" date="2021-08" db="EMBL/GenBank/DDBJ databases">
        <title>Complete genome sequence of Leptospira kobayashii strain E30.</title>
        <authorList>
            <person name="Nakao R."/>
            <person name="Nakamura S."/>
            <person name="Masuzawa T."/>
            <person name="Koizumi N."/>
        </authorList>
    </citation>
    <scope>NUCLEOTIDE SEQUENCE [LARGE SCALE GENOMIC DNA]</scope>
    <source>
        <strain evidence="1 2">E30</strain>
    </source>
</reference>